<dbReference type="EMBL" id="FO203503">
    <property type="protein sequence ID" value="CCK82176.1"/>
    <property type="molecule type" value="Genomic_DNA"/>
</dbReference>
<evidence type="ECO:0000313" key="2">
    <source>
        <dbReference type="EMBL" id="CCK82176.1"/>
    </source>
</evidence>
<dbReference type="STRING" id="651182.TOL2_C40210"/>
<dbReference type="AlphaFoldDB" id="K0NKT3"/>
<organism evidence="2 3">
    <name type="scientific">Desulfobacula toluolica (strain DSM 7467 / Tol2)</name>
    <dbReference type="NCBI Taxonomy" id="651182"/>
    <lineage>
        <taxon>Bacteria</taxon>
        <taxon>Pseudomonadati</taxon>
        <taxon>Thermodesulfobacteriota</taxon>
        <taxon>Desulfobacteria</taxon>
        <taxon>Desulfobacterales</taxon>
        <taxon>Desulfobacteraceae</taxon>
        <taxon>Desulfobacula</taxon>
    </lineage>
</organism>
<dbReference type="Proteomes" id="UP000007347">
    <property type="component" value="Chromosome"/>
</dbReference>
<keyword evidence="3" id="KW-1185">Reference proteome</keyword>
<feature type="chain" id="PRO_5003835209" evidence="1">
    <location>
        <begin position="36"/>
        <end position="383"/>
    </location>
</feature>
<accession>K0NKT3</accession>
<protein>
    <submittedName>
        <fullName evidence="2">Uncharacterized protein</fullName>
    </submittedName>
</protein>
<sequence>MKTVFHRRSQSALKRAVIQGFILLLFICSSAAAFAGTFRYDGKSYEETTSSDVFIKKYLAGEPAAATFTTTTFQQVMQSLISTCREKQLEPSNVFQPSRWHCTSCSYILPALFPMKILAPHMQGMGYGATVNEVNTFARTGMCPKCSSSTFCVLTETNPNVLKSETAQGADEVGITARDLQNMKDYYRLLAMGWWKNRQGSKVCDKCNGSVEHGEGYIYGDWDGKHITAHRLLCDKCIDSYVGPDLLPKLQKNPNHCGYGKIEKARLYAELFNPTPKDMRKNGVPVSFRTLCRERYQRLLGDRQNVDLLSGDKIRPGNGYMITGGDYKNSLRVIDMYVAHYTKGGRMTREQALAKIEGMRINNMFHYKNLAISGENIHLFEPR</sequence>
<keyword evidence="1" id="KW-0732">Signal</keyword>
<evidence type="ECO:0000313" key="3">
    <source>
        <dbReference type="Proteomes" id="UP000007347"/>
    </source>
</evidence>
<gene>
    <name evidence="2" type="ordered locus">TOL2_C40210</name>
</gene>
<dbReference type="RefSeq" id="WP_014959356.1">
    <property type="nucleotide sequence ID" value="NC_018645.1"/>
</dbReference>
<dbReference type="KEGG" id="dto:TOL2_C40210"/>
<reference evidence="2 3" key="1">
    <citation type="journal article" date="2013" name="Environ. Microbiol.">
        <title>Complete genome, catabolic sub-proteomes and key-metabolites of Desulfobacula toluolica Tol2, a marine, aromatic compound-degrading, sulfate-reducing bacterium.</title>
        <authorList>
            <person name="Wohlbrand L."/>
            <person name="Jacob J.H."/>
            <person name="Kube M."/>
            <person name="Mussmann M."/>
            <person name="Jarling R."/>
            <person name="Beck A."/>
            <person name="Amann R."/>
            <person name="Wilkes H."/>
            <person name="Reinhardt R."/>
            <person name="Rabus R."/>
        </authorList>
    </citation>
    <scope>NUCLEOTIDE SEQUENCE [LARGE SCALE GENOMIC DNA]</scope>
    <source>
        <strain evidence="3">DSM 7467 / Tol2</strain>
    </source>
</reference>
<proteinExistence type="predicted"/>
<name>K0NKT3_DESTT</name>
<dbReference type="HOGENOM" id="CLU_721070_0_0_7"/>
<feature type="signal peptide" evidence="1">
    <location>
        <begin position="1"/>
        <end position="35"/>
    </location>
</feature>
<evidence type="ECO:0000256" key="1">
    <source>
        <dbReference type="SAM" id="SignalP"/>
    </source>
</evidence>